<proteinExistence type="predicted"/>
<dbReference type="VEuPathDB" id="MicrosporidiaDB:Eint_020590"/>
<dbReference type="AlphaFoldDB" id="E0S5S3"/>
<dbReference type="SUPFAM" id="SSF69322">
    <property type="entry name" value="Tricorn protease domain 2"/>
    <property type="match status" value="1"/>
</dbReference>
<dbReference type="Gene3D" id="2.130.10.10">
    <property type="entry name" value="YVTN repeat-like/Quinoprotein amine dehydrogenase"/>
    <property type="match status" value="1"/>
</dbReference>
<evidence type="ECO:0000313" key="1">
    <source>
        <dbReference type="EMBL" id="ADM11058.1"/>
    </source>
</evidence>
<gene>
    <name evidence="1" type="ORF">Eint_020590</name>
</gene>
<dbReference type="RefSeq" id="XP_003072418.1">
    <property type="nucleotide sequence ID" value="XM_003072372.1"/>
</dbReference>
<protein>
    <submittedName>
        <fullName evidence="1">WD40 domain-containing putative transcriptional repressor for RNA polymerase II</fullName>
    </submittedName>
</protein>
<evidence type="ECO:0000313" key="2">
    <source>
        <dbReference type="Proteomes" id="UP000002313"/>
    </source>
</evidence>
<dbReference type="OrthoDB" id="538223at2759"/>
<name>E0S5S3_ENCIT</name>
<dbReference type="HOGENOM" id="CLU_715779_0_0_1"/>
<keyword evidence="2" id="KW-1185">Reference proteome</keyword>
<sequence>MFQPGIEAYLDAIKQQYDTVMAENRSLRKENIRLVEANGQYARKIQYYTSILNRQKHMSLETEGSFIRPPKYLKRGSDWSVDGDKLCIVSVRDKIMVGGKITNAVISKCGKFVAFGCGYKVFIVMEKTIWFLDTSSEKMERYEEGMFEGETQEYRICPMDFTCDSLYLYAADGKGAVRIWSLKSKAQEGLLRPCDPVALKITNNLVFTIEWDKTMNVYDSNNKVLTLSSEEEFSGPMAVSPDGSFVYAVVGRTKILVFDIKTEMVHLANTNEDRILAIATSPEHAIMSIGGHGRNAYLYRIKKEKPLPRVQDSIDQRGTVFSLGFIGNHLLVGQPEGVMIWDLSEKRSMRIQLQESNVIGISTCKDSFATVDNNGVLRVWRYYNSVEWDNSS</sequence>
<dbReference type="EMBL" id="CP001943">
    <property type="protein sequence ID" value="ADM11058.1"/>
    <property type="molecule type" value="Genomic_DNA"/>
</dbReference>
<organism evidence="1 2">
    <name type="scientific">Encephalitozoon intestinalis (strain ATCC 50506)</name>
    <name type="common">Microsporidian parasite</name>
    <name type="synonym">Septata intestinalis</name>
    <dbReference type="NCBI Taxonomy" id="876142"/>
    <lineage>
        <taxon>Eukaryota</taxon>
        <taxon>Fungi</taxon>
        <taxon>Fungi incertae sedis</taxon>
        <taxon>Microsporidia</taxon>
        <taxon>Unikaryonidae</taxon>
        <taxon>Encephalitozoon</taxon>
    </lineage>
</organism>
<dbReference type="InterPro" id="IPR015943">
    <property type="entry name" value="WD40/YVTN_repeat-like_dom_sf"/>
</dbReference>
<reference evidence="1 2" key="1">
    <citation type="journal article" date="2010" name="Nat. Commun.">
        <title>The complete sequence of the smallest known nuclear genome from the microsporidian Encephalitozoon intestinalis.</title>
        <authorList>
            <person name="Corradi N."/>
            <person name="Pombert J.-F."/>
            <person name="Farinelli L."/>
            <person name="Didier E.S."/>
            <person name="Keeling P.J."/>
        </authorList>
    </citation>
    <scope>NUCLEOTIDE SEQUENCE [LARGE SCALE GENOMIC DNA]</scope>
    <source>
        <strain evidence="1 2">ATCC 50506</strain>
    </source>
</reference>
<dbReference type="GeneID" id="9698763"/>
<dbReference type="KEGG" id="ein:Eint_020590"/>
<reference evidence="1 2" key="2">
    <citation type="journal article" date="2012" name="Proc. Natl. Acad. Sci. U.S.A.">
        <title>Gain and loss of multiple functionally related, horizontally transferred genes in the reduced genomes of two microsporidian parasites.</title>
        <authorList>
            <person name="Pombert J.-F."/>
            <person name="Selman M."/>
            <person name="Burki F."/>
            <person name="Bardell F.T."/>
            <person name="Farinelli L."/>
            <person name="Solter L.F."/>
            <person name="Whitman D.W."/>
            <person name="Weiss L.M."/>
            <person name="Corradi N."/>
            <person name="Keeling P.J."/>
        </authorList>
    </citation>
    <scope>NUCLEOTIDE SEQUENCE [LARGE SCALE GENOMIC DNA]</scope>
    <source>
        <strain evidence="1 2">ATCC 50506</strain>
    </source>
</reference>
<accession>E0S5S3</accession>
<dbReference type="Proteomes" id="UP000002313">
    <property type="component" value="Chromosome II"/>
</dbReference>